<feature type="compositionally biased region" description="Pro residues" evidence="4">
    <location>
        <begin position="194"/>
        <end position="220"/>
    </location>
</feature>
<feature type="non-terminal residue" evidence="5">
    <location>
        <position position="1"/>
    </location>
</feature>
<feature type="compositionally biased region" description="Pro residues" evidence="4">
    <location>
        <begin position="105"/>
        <end position="137"/>
    </location>
</feature>
<dbReference type="PANTHER" id="PTHR48100:SF27">
    <property type="entry name" value="OS01G0237100 PROTEIN"/>
    <property type="match status" value="1"/>
</dbReference>
<evidence type="ECO:0000256" key="3">
    <source>
        <dbReference type="PIRSR" id="PIRSR613078-2"/>
    </source>
</evidence>
<comment type="caution">
    <text evidence="5">The sequence shown here is derived from an EMBL/GenBank/DDBJ whole genome shotgun (WGS) entry which is preliminary data.</text>
</comment>
<evidence type="ECO:0000256" key="4">
    <source>
        <dbReference type="SAM" id="MobiDB-lite"/>
    </source>
</evidence>
<feature type="binding site" evidence="3">
    <location>
        <begin position="333"/>
        <end position="340"/>
    </location>
    <ligand>
        <name>substrate</name>
    </ligand>
</feature>
<organism evidence="5 6">
    <name type="scientific">Camellia sinensis</name>
    <name type="common">Tea plant</name>
    <name type="synonym">Thea sinensis</name>
    <dbReference type="NCBI Taxonomy" id="4442"/>
    <lineage>
        <taxon>Eukaryota</taxon>
        <taxon>Viridiplantae</taxon>
        <taxon>Streptophyta</taxon>
        <taxon>Embryophyta</taxon>
        <taxon>Tracheophyta</taxon>
        <taxon>Spermatophyta</taxon>
        <taxon>Magnoliopsida</taxon>
        <taxon>eudicotyledons</taxon>
        <taxon>Gunneridae</taxon>
        <taxon>Pentapetalae</taxon>
        <taxon>asterids</taxon>
        <taxon>Ericales</taxon>
        <taxon>Theaceae</taxon>
        <taxon>Camellia</taxon>
    </lineage>
</organism>
<dbReference type="InterPro" id="IPR013078">
    <property type="entry name" value="His_Pase_superF_clade-1"/>
</dbReference>
<dbReference type="AlphaFoldDB" id="A0A7J7GW69"/>
<reference evidence="6" key="1">
    <citation type="journal article" date="2020" name="Nat. Commun.">
        <title>Genome assembly of wild tea tree DASZ reveals pedigree and selection history of tea varieties.</title>
        <authorList>
            <person name="Zhang W."/>
            <person name="Zhang Y."/>
            <person name="Qiu H."/>
            <person name="Guo Y."/>
            <person name="Wan H."/>
            <person name="Zhang X."/>
            <person name="Scossa F."/>
            <person name="Alseekh S."/>
            <person name="Zhang Q."/>
            <person name="Wang P."/>
            <person name="Xu L."/>
            <person name="Schmidt M.H."/>
            <person name="Jia X."/>
            <person name="Li D."/>
            <person name="Zhu A."/>
            <person name="Guo F."/>
            <person name="Chen W."/>
            <person name="Ni D."/>
            <person name="Usadel B."/>
            <person name="Fernie A.R."/>
            <person name="Wen W."/>
        </authorList>
    </citation>
    <scope>NUCLEOTIDE SEQUENCE [LARGE SCALE GENOMIC DNA]</scope>
    <source>
        <strain evidence="6">cv. G240</strain>
    </source>
</reference>
<dbReference type="InterPro" id="IPR029033">
    <property type="entry name" value="His_PPase_superfam"/>
</dbReference>
<reference evidence="5 6" key="2">
    <citation type="submission" date="2020-07" db="EMBL/GenBank/DDBJ databases">
        <title>Genome assembly of wild tea tree DASZ reveals pedigree and selection history of tea varieties.</title>
        <authorList>
            <person name="Zhang W."/>
        </authorList>
    </citation>
    <scope>NUCLEOTIDE SEQUENCE [LARGE SCALE GENOMIC DNA]</scope>
    <source>
        <strain evidence="6">cv. G240</strain>
        <tissue evidence="5">Leaf</tissue>
    </source>
</reference>
<sequence length="549" mass="61361">PTPATIFHHYFPSPPPTTHPQPPPPLTTHLPPPPAAATTTTQAPPACHLFATTTHPSPPPPLPPPTCHPPATTHNPPLPSTARHHHLPPPLTSHLPPTRHHHRPPPPSPTTTHHPPPPPPTSYHPPPSPTHPTPPPLGIRYPPATTTHYHHRHHHLFATTNHPPQSPTHPLSPPATYLPLPPTRHPPATTNHHSPPPPPPTRYHPPPATSPTHPPPPPPTTHHSLSPLSTTVFHRLLPPLAISHSFLYFLNIFLITKRFLSLPLSPHFWFFSKQLQITSMYLIQFKVGFDHQCCTETLHNNASMTGGAYDFERATISLTQKLLSSPKKVTLVRHGLSSWNDESRVQGSSDLSILTETGVQQAERCKKALANINFDQCFSSPISRAKSTAEVLWQGREEPLVFLDSLKEAHLFFLEGMKNVDAREKHPKEYTTWREDPSNFVVDGVYPVRKLWRTANEAWKEILFTPGERFLVVTHKSVLRALICTALGLSPERYVLLLSNCGHNTDKLFRAIDINNGGISVFNFNKRGEAMLQSLNMTAHMYKDHIYLY</sequence>
<evidence type="ECO:0000256" key="2">
    <source>
        <dbReference type="PIRSR" id="PIRSR613078-1"/>
    </source>
</evidence>
<feature type="compositionally biased region" description="Low complexity" evidence="4">
    <location>
        <begin position="36"/>
        <end position="46"/>
    </location>
</feature>
<comment type="similarity">
    <text evidence="1">Belongs to the phosphoglycerate mutase family.</text>
</comment>
<protein>
    <recommendedName>
        <fullName evidence="7">2-carboxy-D-arabinitol-1-phosphatase</fullName>
    </recommendedName>
</protein>
<dbReference type="Pfam" id="PF00300">
    <property type="entry name" value="His_Phos_1"/>
    <property type="match status" value="1"/>
</dbReference>
<evidence type="ECO:0008006" key="7">
    <source>
        <dbReference type="Google" id="ProtNLM"/>
    </source>
</evidence>
<dbReference type="Gene3D" id="3.40.50.1240">
    <property type="entry name" value="Phosphoglycerate mutase-like"/>
    <property type="match status" value="1"/>
</dbReference>
<proteinExistence type="inferred from homology"/>
<dbReference type="GO" id="GO:0016791">
    <property type="term" value="F:phosphatase activity"/>
    <property type="evidence" value="ECO:0007669"/>
    <property type="project" value="TreeGrafter"/>
</dbReference>
<evidence type="ECO:0000313" key="5">
    <source>
        <dbReference type="EMBL" id="KAF5943776.1"/>
    </source>
</evidence>
<feature type="active site" description="Proton donor/acceptor" evidence="2">
    <location>
        <position position="408"/>
    </location>
</feature>
<dbReference type="SMART" id="SM00855">
    <property type="entry name" value="PGAM"/>
    <property type="match status" value="1"/>
</dbReference>
<feature type="active site" description="Tele-phosphohistidine intermediate" evidence="2">
    <location>
        <position position="334"/>
    </location>
</feature>
<feature type="compositionally biased region" description="Pro residues" evidence="4">
    <location>
        <begin position="56"/>
        <end position="68"/>
    </location>
</feature>
<dbReference type="Proteomes" id="UP000593564">
    <property type="component" value="Unassembled WGS sequence"/>
</dbReference>
<evidence type="ECO:0000313" key="6">
    <source>
        <dbReference type="Proteomes" id="UP000593564"/>
    </source>
</evidence>
<dbReference type="EMBL" id="JACBKZ010000008">
    <property type="protein sequence ID" value="KAF5943776.1"/>
    <property type="molecule type" value="Genomic_DNA"/>
</dbReference>
<gene>
    <name evidence="5" type="ORF">HYC85_017853</name>
</gene>
<feature type="compositionally biased region" description="Pro residues" evidence="4">
    <location>
        <begin position="164"/>
        <end position="173"/>
    </location>
</feature>
<feature type="region of interest" description="Disordered" evidence="4">
    <location>
        <begin position="158"/>
        <end position="225"/>
    </location>
</feature>
<dbReference type="SUPFAM" id="SSF53254">
    <property type="entry name" value="Phosphoglycerate mutase-like"/>
    <property type="match status" value="1"/>
</dbReference>
<dbReference type="PANTHER" id="PTHR48100">
    <property type="entry name" value="BROAD-SPECIFICITY PHOSPHATASE YOR283W-RELATED"/>
    <property type="match status" value="1"/>
</dbReference>
<evidence type="ECO:0000256" key="1">
    <source>
        <dbReference type="ARBA" id="ARBA00038362"/>
    </source>
</evidence>
<accession>A0A7J7GW69</accession>
<feature type="region of interest" description="Disordered" evidence="4">
    <location>
        <begin position="1"/>
        <end position="145"/>
    </location>
</feature>
<keyword evidence="6" id="KW-1185">Reference proteome</keyword>
<name>A0A7J7GW69_CAMSI</name>
<dbReference type="CDD" id="cd07067">
    <property type="entry name" value="HP_PGM_like"/>
    <property type="match status" value="1"/>
</dbReference>
<feature type="binding site" evidence="3">
    <location>
        <position position="384"/>
    </location>
    <ligand>
        <name>substrate</name>
    </ligand>
</feature>
<dbReference type="InterPro" id="IPR050275">
    <property type="entry name" value="PGM_Phosphatase"/>
</dbReference>
<feature type="compositionally biased region" description="Pro residues" evidence="4">
    <location>
        <begin position="12"/>
        <end position="35"/>
    </location>
</feature>